<feature type="domain" description="Zn(2)-C6 fungal-type" evidence="8">
    <location>
        <begin position="36"/>
        <end position="65"/>
    </location>
</feature>
<evidence type="ECO:0000256" key="7">
    <source>
        <dbReference type="SAM" id="MobiDB-lite"/>
    </source>
</evidence>
<dbReference type="GeneID" id="25332608"/>
<evidence type="ECO:0000256" key="5">
    <source>
        <dbReference type="ARBA" id="ARBA00023163"/>
    </source>
</evidence>
<feature type="region of interest" description="Disordered" evidence="7">
    <location>
        <begin position="1"/>
        <end position="24"/>
    </location>
</feature>
<evidence type="ECO:0000259" key="8">
    <source>
        <dbReference type="PROSITE" id="PS50048"/>
    </source>
</evidence>
<keyword evidence="5" id="KW-0804">Transcription</keyword>
<feature type="region of interest" description="Disordered" evidence="7">
    <location>
        <begin position="203"/>
        <end position="232"/>
    </location>
</feature>
<feature type="compositionally biased region" description="Polar residues" evidence="7">
    <location>
        <begin position="1"/>
        <end position="17"/>
    </location>
</feature>
<dbReference type="GO" id="GO:0006351">
    <property type="term" value="P:DNA-templated transcription"/>
    <property type="evidence" value="ECO:0007669"/>
    <property type="project" value="InterPro"/>
</dbReference>
<evidence type="ECO:0000313" key="10">
    <source>
        <dbReference type="Proteomes" id="UP000054342"/>
    </source>
</evidence>
<dbReference type="GO" id="GO:0003677">
    <property type="term" value="F:DNA binding"/>
    <property type="evidence" value="ECO:0007669"/>
    <property type="project" value="UniProtKB-KW"/>
</dbReference>
<dbReference type="CDD" id="cd12148">
    <property type="entry name" value="fungal_TF_MHR"/>
    <property type="match status" value="1"/>
</dbReference>
<dbReference type="GO" id="GO:0005634">
    <property type="term" value="C:nucleus"/>
    <property type="evidence" value="ECO:0007669"/>
    <property type="project" value="UniProtKB-SubCell"/>
</dbReference>
<protein>
    <recommendedName>
        <fullName evidence="8">Zn(2)-C6 fungal-type domain-containing protein</fullName>
    </recommendedName>
</protein>
<accession>A0A0D2CGJ4</accession>
<keyword evidence="2" id="KW-0479">Metal-binding</keyword>
<dbReference type="Proteomes" id="UP000054342">
    <property type="component" value="Unassembled WGS sequence"/>
</dbReference>
<evidence type="ECO:0000256" key="2">
    <source>
        <dbReference type="ARBA" id="ARBA00022723"/>
    </source>
</evidence>
<evidence type="ECO:0000313" key="9">
    <source>
        <dbReference type="EMBL" id="KIW48977.1"/>
    </source>
</evidence>
<dbReference type="InterPro" id="IPR007219">
    <property type="entry name" value="XnlR_reg_dom"/>
</dbReference>
<keyword evidence="6" id="KW-0539">Nucleus</keyword>
<dbReference type="CDD" id="cd00067">
    <property type="entry name" value="GAL4"/>
    <property type="match status" value="1"/>
</dbReference>
<dbReference type="EMBL" id="KN847323">
    <property type="protein sequence ID" value="KIW48977.1"/>
    <property type="molecule type" value="Genomic_DNA"/>
</dbReference>
<dbReference type="Gene3D" id="4.10.240.10">
    <property type="entry name" value="Zn(2)-C6 fungal-type DNA-binding domain"/>
    <property type="match status" value="1"/>
</dbReference>
<dbReference type="PANTHER" id="PTHR31001">
    <property type="entry name" value="UNCHARACTERIZED TRANSCRIPTIONAL REGULATORY PROTEIN"/>
    <property type="match status" value="1"/>
</dbReference>
<name>A0A0D2CGJ4_9EURO</name>
<gene>
    <name evidence="9" type="ORF">PV05_10700</name>
</gene>
<feature type="compositionally biased region" description="Basic and acidic residues" evidence="7">
    <location>
        <begin position="203"/>
        <end position="212"/>
    </location>
</feature>
<evidence type="ECO:0000256" key="6">
    <source>
        <dbReference type="ARBA" id="ARBA00023242"/>
    </source>
</evidence>
<dbReference type="PROSITE" id="PS00463">
    <property type="entry name" value="ZN2_CY6_FUNGAL_1"/>
    <property type="match status" value="1"/>
</dbReference>
<dbReference type="PROSITE" id="PS50048">
    <property type="entry name" value="ZN2_CY6_FUNGAL_2"/>
    <property type="match status" value="1"/>
</dbReference>
<evidence type="ECO:0000256" key="4">
    <source>
        <dbReference type="ARBA" id="ARBA00023125"/>
    </source>
</evidence>
<dbReference type="PANTHER" id="PTHR31001:SF50">
    <property type="entry name" value="ZN(II)2CYS6 TRANSCRIPTION FACTOR (EUROFUNG)"/>
    <property type="match status" value="1"/>
</dbReference>
<dbReference type="AlphaFoldDB" id="A0A0D2CGJ4"/>
<dbReference type="GO" id="GO:0008270">
    <property type="term" value="F:zinc ion binding"/>
    <property type="evidence" value="ECO:0007669"/>
    <property type="project" value="InterPro"/>
</dbReference>
<dbReference type="Pfam" id="PF00172">
    <property type="entry name" value="Zn_clus"/>
    <property type="match status" value="1"/>
</dbReference>
<dbReference type="HOGENOM" id="CLU_004083_2_0_1"/>
<dbReference type="STRING" id="348802.A0A0D2CGJ4"/>
<dbReference type="InterPro" id="IPR050613">
    <property type="entry name" value="Sec_Metabolite_Reg"/>
</dbReference>
<keyword evidence="4" id="KW-0238">DNA-binding</keyword>
<evidence type="ECO:0000256" key="3">
    <source>
        <dbReference type="ARBA" id="ARBA00023015"/>
    </source>
</evidence>
<dbReference type="RefSeq" id="XP_013309561.1">
    <property type="nucleotide sequence ID" value="XM_013454107.1"/>
</dbReference>
<organism evidence="9 10">
    <name type="scientific">Exophiala xenobiotica</name>
    <dbReference type="NCBI Taxonomy" id="348802"/>
    <lineage>
        <taxon>Eukaryota</taxon>
        <taxon>Fungi</taxon>
        <taxon>Dikarya</taxon>
        <taxon>Ascomycota</taxon>
        <taxon>Pezizomycotina</taxon>
        <taxon>Eurotiomycetes</taxon>
        <taxon>Chaetothyriomycetidae</taxon>
        <taxon>Chaetothyriales</taxon>
        <taxon>Herpotrichiellaceae</taxon>
        <taxon>Exophiala</taxon>
    </lineage>
</organism>
<keyword evidence="10" id="KW-1185">Reference proteome</keyword>
<feature type="region of interest" description="Disordered" evidence="7">
    <location>
        <begin position="124"/>
        <end position="165"/>
    </location>
</feature>
<dbReference type="Pfam" id="PF04082">
    <property type="entry name" value="Fungal_trans"/>
    <property type="match status" value="1"/>
</dbReference>
<dbReference type="SMART" id="SM00906">
    <property type="entry name" value="Fungal_trans"/>
    <property type="match status" value="1"/>
</dbReference>
<dbReference type="InterPro" id="IPR001138">
    <property type="entry name" value="Zn2Cys6_DnaBD"/>
</dbReference>
<dbReference type="InterPro" id="IPR036864">
    <property type="entry name" value="Zn2-C6_fun-type_DNA-bd_sf"/>
</dbReference>
<feature type="compositionally biased region" description="Low complexity" evidence="7">
    <location>
        <begin position="126"/>
        <end position="145"/>
    </location>
</feature>
<sequence>MSQVAAESESMDTSSMPEKNAKSPLLAPTLMPKLRSCVLCRSRKVRCDKQAPCSNCRRANIACVFPSTDRAPRWARRFERLANNSTASNVPALQDADQGVEKVMDRLRSLENLVKDLKDQLERARAASSSAGDASSGGNSPGSSSQDRDAGYRRHSPSAVDVSSAHKQFGRMVIQDASHSRYVSSGFWSRVADELDGLEMDTRNLAGERSDTSEDEASPGKTSSNQELERTPSKRHAFLFRHNLSPSAPSILEFRPLPSQVPFLFDVFLENVNFFIRLVHIPSVTKIARESRGSGMTRLSPSHEALMFSIYYAAIISMEEDDVLINFGSSKTDLSLKYRLGLEHALAKADFLNAPNLILVQAFTIFLLLARRHDSPRFVWMMTGLVIRMAQYLGLQRDGTHFEDMKPFDVEMRRRVWWSVCLLDTRASEDQGTDLVITHGCFDTKIPSNINDVDIDPESKQSPKERYGVTDMTFGRITATISHVTRQMMALTARGGIAALEDQSRLVNEIYQKLEQEYLQFTTESGNIAYWVAVTVARLVMAKLSLIVFFPVLFTSPSEDISDEIRTKLLLSAIELAEYNHALNAEEACRQWRWVYQTHTHWHAVVYLMIEVSRRSWSPTVERAWAVLHSPWLIPAQTTTDKNLRIWVPLRRLMDKARKHRDAELRRLRSDPQAAAKLEMEDRKIQLPSSSGSFPCGASIDGFCARWRQALAVPGELGVGTQLSQTSNEEYIDPSTHTTYKYQQTAASNPANVPGDSSFSMSFEQTQIGISGSRPSQVLESSDFRGAPSAMTAEAPRDLALGRYNEQLYDFLPTATTDLSDPAAMGAGLFPWLRPDADLSADVFENLDMESMDTNMEWDGEMNWYNWVETAKSMEFDASHDGNGRL</sequence>
<dbReference type="SMART" id="SM00066">
    <property type="entry name" value="GAL4"/>
    <property type="match status" value="1"/>
</dbReference>
<dbReference type="SUPFAM" id="SSF57701">
    <property type="entry name" value="Zn2/Cys6 DNA-binding domain"/>
    <property type="match status" value="1"/>
</dbReference>
<evidence type="ECO:0000256" key="1">
    <source>
        <dbReference type="ARBA" id="ARBA00004123"/>
    </source>
</evidence>
<keyword evidence="3" id="KW-0805">Transcription regulation</keyword>
<comment type="subcellular location">
    <subcellularLocation>
        <location evidence="1">Nucleus</location>
    </subcellularLocation>
</comment>
<dbReference type="OrthoDB" id="3989227at2759"/>
<proteinExistence type="predicted"/>
<dbReference type="GO" id="GO:0000981">
    <property type="term" value="F:DNA-binding transcription factor activity, RNA polymerase II-specific"/>
    <property type="evidence" value="ECO:0007669"/>
    <property type="project" value="InterPro"/>
</dbReference>
<reference evidence="9 10" key="1">
    <citation type="submission" date="2015-01" db="EMBL/GenBank/DDBJ databases">
        <title>The Genome Sequence of Exophiala xenobiotica CBS118157.</title>
        <authorList>
            <consortium name="The Broad Institute Genomics Platform"/>
            <person name="Cuomo C."/>
            <person name="de Hoog S."/>
            <person name="Gorbushina A."/>
            <person name="Stielow B."/>
            <person name="Teixiera M."/>
            <person name="Abouelleil A."/>
            <person name="Chapman S.B."/>
            <person name="Priest M."/>
            <person name="Young S.K."/>
            <person name="Wortman J."/>
            <person name="Nusbaum C."/>
            <person name="Birren B."/>
        </authorList>
    </citation>
    <scope>NUCLEOTIDE SEQUENCE [LARGE SCALE GENOMIC DNA]</scope>
    <source>
        <strain evidence="9 10">CBS 118157</strain>
    </source>
</reference>